<organism evidence="1 2">
    <name type="scientific">Trichinella pseudospiralis</name>
    <name type="common">Parasitic roundworm</name>
    <dbReference type="NCBI Taxonomy" id="6337"/>
    <lineage>
        <taxon>Eukaryota</taxon>
        <taxon>Metazoa</taxon>
        <taxon>Ecdysozoa</taxon>
        <taxon>Nematoda</taxon>
        <taxon>Enoplea</taxon>
        <taxon>Dorylaimia</taxon>
        <taxon>Trichinellida</taxon>
        <taxon>Trichinellidae</taxon>
        <taxon>Trichinella</taxon>
    </lineage>
</organism>
<sequence>MLLDLSAIAQLIAYKYKAEQSRDDRMIMIFKKHSVDLKQIAHHVHQLTSPLKRRSRKDNTYWRLCCDY</sequence>
<dbReference type="AlphaFoldDB" id="A0A0V1FED7"/>
<keyword evidence="2" id="KW-1185">Reference proteome</keyword>
<dbReference type="EMBL" id="JYDT01000114">
    <property type="protein sequence ID" value="KRY84407.1"/>
    <property type="molecule type" value="Genomic_DNA"/>
</dbReference>
<evidence type="ECO:0000313" key="1">
    <source>
        <dbReference type="EMBL" id="KRY84407.1"/>
    </source>
</evidence>
<comment type="caution">
    <text evidence="1">The sequence shown here is derived from an EMBL/GenBank/DDBJ whole genome shotgun (WGS) entry which is preliminary data.</text>
</comment>
<protein>
    <submittedName>
        <fullName evidence="1">Uncharacterized protein</fullName>
    </submittedName>
</protein>
<proteinExistence type="predicted"/>
<name>A0A0V1FED7_TRIPS</name>
<evidence type="ECO:0000313" key="2">
    <source>
        <dbReference type="Proteomes" id="UP000054995"/>
    </source>
</evidence>
<reference evidence="1 2" key="1">
    <citation type="submission" date="2015-01" db="EMBL/GenBank/DDBJ databases">
        <title>Evolution of Trichinella species and genotypes.</title>
        <authorList>
            <person name="Korhonen P.K."/>
            <person name="Edoardo P."/>
            <person name="Giuseppe L.R."/>
            <person name="Gasser R.B."/>
        </authorList>
    </citation>
    <scope>NUCLEOTIDE SEQUENCE [LARGE SCALE GENOMIC DNA]</scope>
    <source>
        <strain evidence="1">ISS470</strain>
    </source>
</reference>
<accession>A0A0V1FED7</accession>
<dbReference type="Proteomes" id="UP000054995">
    <property type="component" value="Unassembled WGS sequence"/>
</dbReference>
<gene>
    <name evidence="1" type="ORF">T4D_4948</name>
</gene>